<comment type="caution">
    <text evidence="3">The sequence shown here is derived from an EMBL/GenBank/DDBJ whole genome shotgun (WGS) entry which is preliminary data.</text>
</comment>
<reference evidence="3" key="1">
    <citation type="journal article" date="2019" name="bioRxiv">
        <title>The Genome of the Zebra Mussel, Dreissena polymorpha: A Resource for Invasive Species Research.</title>
        <authorList>
            <person name="McCartney M.A."/>
            <person name="Auch B."/>
            <person name="Kono T."/>
            <person name="Mallez S."/>
            <person name="Zhang Y."/>
            <person name="Obille A."/>
            <person name="Becker A."/>
            <person name="Abrahante J.E."/>
            <person name="Garbe J."/>
            <person name="Badalamenti J.P."/>
            <person name="Herman A."/>
            <person name="Mangelson H."/>
            <person name="Liachko I."/>
            <person name="Sullivan S."/>
            <person name="Sone E.D."/>
            <person name="Koren S."/>
            <person name="Silverstein K.A.T."/>
            <person name="Beckman K.B."/>
            <person name="Gohl D.M."/>
        </authorList>
    </citation>
    <scope>NUCLEOTIDE SEQUENCE</scope>
    <source>
        <strain evidence="3">Duluth1</strain>
        <tissue evidence="3">Whole animal</tissue>
    </source>
</reference>
<evidence type="ECO:0000313" key="4">
    <source>
        <dbReference type="Proteomes" id="UP000828390"/>
    </source>
</evidence>
<dbReference type="Gene3D" id="2.60.120.820">
    <property type="entry name" value="PHR domain"/>
    <property type="match status" value="1"/>
</dbReference>
<accession>A0A9D4I7P6</accession>
<dbReference type="GO" id="GO:0061630">
    <property type="term" value="F:ubiquitin protein ligase activity"/>
    <property type="evidence" value="ECO:0007669"/>
    <property type="project" value="TreeGrafter"/>
</dbReference>
<dbReference type="Proteomes" id="UP000828390">
    <property type="component" value="Unassembled WGS sequence"/>
</dbReference>
<dbReference type="Pfam" id="PF08005">
    <property type="entry name" value="PHR"/>
    <property type="match status" value="1"/>
</dbReference>
<dbReference type="GO" id="GO:0005886">
    <property type="term" value="C:plasma membrane"/>
    <property type="evidence" value="ECO:0007669"/>
    <property type="project" value="TreeGrafter"/>
</dbReference>
<reference evidence="3" key="2">
    <citation type="submission" date="2020-11" db="EMBL/GenBank/DDBJ databases">
        <authorList>
            <person name="McCartney M.A."/>
            <person name="Auch B."/>
            <person name="Kono T."/>
            <person name="Mallez S."/>
            <person name="Becker A."/>
            <person name="Gohl D.M."/>
            <person name="Silverstein K.A.T."/>
            <person name="Koren S."/>
            <person name="Bechman K.B."/>
            <person name="Herman A."/>
            <person name="Abrahante J.E."/>
            <person name="Garbe J."/>
        </authorList>
    </citation>
    <scope>NUCLEOTIDE SEQUENCE</scope>
    <source>
        <strain evidence="3">Duluth1</strain>
        <tissue evidence="3">Whole animal</tissue>
    </source>
</reference>
<name>A0A9D4I7P6_DREPO</name>
<protein>
    <recommendedName>
        <fullName evidence="2">PHR domain-containing protein</fullName>
    </recommendedName>
</protein>
<dbReference type="AlphaFoldDB" id="A0A9D4I7P6"/>
<gene>
    <name evidence="3" type="ORF">DPMN_185882</name>
</gene>
<feature type="region of interest" description="Disordered" evidence="1">
    <location>
        <begin position="120"/>
        <end position="147"/>
    </location>
</feature>
<proteinExistence type="predicted"/>
<sequence>MEGFQKSCANDKDTIHFMCSESIDLHGISVYGSLDENADYDTRIELSCDENSIILNSQFTCLSTSRREHTYELMFSKPVPLSMGKLYSIMLDITGPPTKMGYGGKVDCVSEGVTFHFSSKPGSRTSVDRGQIPGLLFTKPKPRTNTK</sequence>
<dbReference type="PANTHER" id="PTHR45943">
    <property type="entry name" value="E3 UBIQUITIN-PROTEIN LIGASE MYCBP2"/>
    <property type="match status" value="1"/>
</dbReference>
<dbReference type="InterPro" id="IPR012983">
    <property type="entry name" value="PHR"/>
</dbReference>
<evidence type="ECO:0000256" key="1">
    <source>
        <dbReference type="SAM" id="MobiDB-lite"/>
    </source>
</evidence>
<dbReference type="GO" id="GO:0005634">
    <property type="term" value="C:nucleus"/>
    <property type="evidence" value="ECO:0007669"/>
    <property type="project" value="TreeGrafter"/>
</dbReference>
<keyword evidence="4" id="KW-1185">Reference proteome</keyword>
<feature type="domain" description="PHR" evidence="2">
    <location>
        <begin position="10"/>
        <end position="137"/>
    </location>
</feature>
<evidence type="ECO:0000313" key="3">
    <source>
        <dbReference type="EMBL" id="KAH3751329.1"/>
    </source>
</evidence>
<dbReference type="EMBL" id="JAIWYP010000010">
    <property type="protein sequence ID" value="KAH3751329.1"/>
    <property type="molecule type" value="Genomic_DNA"/>
</dbReference>
<organism evidence="3 4">
    <name type="scientific">Dreissena polymorpha</name>
    <name type="common">Zebra mussel</name>
    <name type="synonym">Mytilus polymorpha</name>
    <dbReference type="NCBI Taxonomy" id="45954"/>
    <lineage>
        <taxon>Eukaryota</taxon>
        <taxon>Metazoa</taxon>
        <taxon>Spiralia</taxon>
        <taxon>Lophotrochozoa</taxon>
        <taxon>Mollusca</taxon>
        <taxon>Bivalvia</taxon>
        <taxon>Autobranchia</taxon>
        <taxon>Heteroconchia</taxon>
        <taxon>Euheterodonta</taxon>
        <taxon>Imparidentia</taxon>
        <taxon>Neoheterodontei</taxon>
        <taxon>Myida</taxon>
        <taxon>Dreissenoidea</taxon>
        <taxon>Dreissenidae</taxon>
        <taxon>Dreissena</taxon>
    </lineage>
</organism>
<evidence type="ECO:0000259" key="2">
    <source>
        <dbReference type="Pfam" id="PF08005"/>
    </source>
</evidence>
<dbReference type="PANTHER" id="PTHR45943:SF2">
    <property type="entry name" value="RING-TYPE DOMAIN-CONTAINING PROTEIN"/>
    <property type="match status" value="1"/>
</dbReference>
<dbReference type="InterPro" id="IPR038648">
    <property type="entry name" value="PHR_sf"/>
</dbReference>